<dbReference type="RefSeq" id="WP_015878797.1">
    <property type="nucleotide sequence ID" value="NC_012691.1"/>
</dbReference>
<proteinExistence type="predicted"/>
<keyword evidence="4" id="KW-1185">Reference proteome</keyword>
<gene>
    <name evidence="3" type="ordered locus">Tola_1716</name>
</gene>
<protein>
    <recommendedName>
        <fullName evidence="2">TTHB210-like domain-containing protein</fullName>
    </recommendedName>
</protein>
<name>C4LFF9_TOLAT</name>
<sequence length="139" mass="15257">MIHVCRTIAVSLLFGLTTSAIAATENLPLASTLPADVVKISPVVPAMGEHWANPKDLPLGPIYGVSEGRVIFLEFMIDRDTLAKGTSFTDLKSKAGIPLPSVEHVDFDWEPDGHEGYTVPHYDIHLYFVPHNEHMAIKP</sequence>
<keyword evidence="1" id="KW-0732">Signal</keyword>
<dbReference type="Gene3D" id="3.30.200.270">
    <property type="match status" value="1"/>
</dbReference>
<evidence type="ECO:0000313" key="3">
    <source>
        <dbReference type="EMBL" id="ACQ93326.1"/>
    </source>
</evidence>
<organism evidence="3 4">
    <name type="scientific">Tolumonas auensis (strain DSM 9187 / NBRC 110442 / TA 4)</name>
    <dbReference type="NCBI Taxonomy" id="595494"/>
    <lineage>
        <taxon>Bacteria</taxon>
        <taxon>Pseudomonadati</taxon>
        <taxon>Pseudomonadota</taxon>
        <taxon>Gammaproteobacteria</taxon>
        <taxon>Aeromonadales</taxon>
        <taxon>Aeromonadaceae</taxon>
        <taxon>Tolumonas</taxon>
    </lineage>
</organism>
<dbReference type="OrthoDB" id="2867208at2"/>
<dbReference type="AlphaFoldDB" id="C4LFF9"/>
<feature type="chain" id="PRO_5002939023" description="TTHB210-like domain-containing protein" evidence="1">
    <location>
        <begin position="23"/>
        <end position="139"/>
    </location>
</feature>
<dbReference type="Pfam" id="PF18197">
    <property type="entry name" value="TTHB210-like"/>
    <property type="match status" value="1"/>
</dbReference>
<dbReference type="InterPro" id="IPR040832">
    <property type="entry name" value="TTHB210-like_dom"/>
</dbReference>
<dbReference type="KEGG" id="tau:Tola_1716"/>
<evidence type="ECO:0000313" key="4">
    <source>
        <dbReference type="Proteomes" id="UP000009073"/>
    </source>
</evidence>
<feature type="domain" description="TTHB210-like" evidence="2">
    <location>
        <begin position="66"/>
        <end position="109"/>
    </location>
</feature>
<accession>C4LFF9</accession>
<reference evidence="4" key="1">
    <citation type="submission" date="2009-05" db="EMBL/GenBank/DDBJ databases">
        <title>Complete sequence of Tolumonas auensis DSM 9187.</title>
        <authorList>
            <consortium name="US DOE Joint Genome Institute"/>
            <person name="Lucas S."/>
            <person name="Copeland A."/>
            <person name="Lapidus A."/>
            <person name="Glavina del Rio T."/>
            <person name="Tice H."/>
            <person name="Bruce D."/>
            <person name="Goodwin L."/>
            <person name="Pitluck S."/>
            <person name="Chertkov O."/>
            <person name="Brettin T."/>
            <person name="Detter J.C."/>
            <person name="Han C."/>
            <person name="Larimer F."/>
            <person name="Land M."/>
            <person name="Hauser L."/>
            <person name="Kyrpides N."/>
            <person name="Mikhailova N."/>
            <person name="Spring S."/>
            <person name="Beller H."/>
        </authorList>
    </citation>
    <scope>NUCLEOTIDE SEQUENCE [LARGE SCALE GENOMIC DNA]</scope>
    <source>
        <strain evidence="4">DSM 9187 / TA4</strain>
    </source>
</reference>
<dbReference type="HOGENOM" id="CLU_152015_0_0_6"/>
<dbReference type="Proteomes" id="UP000009073">
    <property type="component" value="Chromosome"/>
</dbReference>
<feature type="signal peptide" evidence="1">
    <location>
        <begin position="1"/>
        <end position="22"/>
    </location>
</feature>
<evidence type="ECO:0000256" key="1">
    <source>
        <dbReference type="SAM" id="SignalP"/>
    </source>
</evidence>
<dbReference type="EMBL" id="CP001616">
    <property type="protein sequence ID" value="ACQ93326.1"/>
    <property type="molecule type" value="Genomic_DNA"/>
</dbReference>
<reference evidence="3 4" key="2">
    <citation type="journal article" date="2011" name="Stand. Genomic Sci.">
        <title>Complete genome sequence of Tolumonas auensis type strain (TA 4).</title>
        <authorList>
            <person name="Chertkov O."/>
            <person name="Copeland A."/>
            <person name="Lucas S."/>
            <person name="Lapidus A."/>
            <person name="Berry K.W."/>
            <person name="Detter J.C."/>
            <person name="Del Rio T.G."/>
            <person name="Hammon N."/>
            <person name="Dalin E."/>
            <person name="Tice H."/>
            <person name="Pitluck S."/>
            <person name="Richardson P."/>
            <person name="Bruce D."/>
            <person name="Goodwin L."/>
            <person name="Han C."/>
            <person name="Tapia R."/>
            <person name="Saunders E."/>
            <person name="Schmutz J."/>
            <person name="Brettin T."/>
            <person name="Larimer F."/>
            <person name="Land M."/>
            <person name="Hauser L."/>
            <person name="Spring S."/>
            <person name="Rohde M."/>
            <person name="Kyrpides N.C."/>
            <person name="Ivanova N."/>
            <person name="Goker M."/>
            <person name="Beller H.R."/>
            <person name="Klenk H.P."/>
            <person name="Woyke T."/>
        </authorList>
    </citation>
    <scope>NUCLEOTIDE SEQUENCE [LARGE SCALE GENOMIC DNA]</scope>
    <source>
        <strain evidence="4">DSM 9187 / TA4</strain>
    </source>
</reference>
<evidence type="ECO:0000259" key="2">
    <source>
        <dbReference type="Pfam" id="PF18197"/>
    </source>
</evidence>
<dbReference type="eggNOG" id="ENOG503319R">
    <property type="taxonomic scope" value="Bacteria"/>
</dbReference>
<dbReference type="CDD" id="cd11669">
    <property type="entry name" value="TTHB210-like"/>
    <property type="match status" value="1"/>
</dbReference>
<dbReference type="InterPro" id="IPR033786">
    <property type="entry name" value="TTHB210-like"/>
</dbReference>